<sequence length="99" mass="10518">MRAGLALLEAVAKLDAVHVWRVLGASLVGSRFEALGHGRELAVEREMGKSRNSASSGMARKGRSRKGRFSPASTTLPISLILPVGRIRGVVVIADMGPR</sequence>
<evidence type="ECO:0000256" key="1">
    <source>
        <dbReference type="SAM" id="MobiDB-lite"/>
    </source>
</evidence>
<dbReference type="RefSeq" id="WP_057853854.1">
    <property type="nucleotide sequence ID" value="NZ_LLXX01000173.1"/>
</dbReference>
<name>A0A0R3KNV3_9BRAD</name>
<accession>A0A0R3KNV3</accession>
<feature type="region of interest" description="Disordered" evidence="1">
    <location>
        <begin position="46"/>
        <end position="71"/>
    </location>
</feature>
<dbReference type="AlphaFoldDB" id="A0A0R3KNV3"/>
<organism evidence="2 3">
    <name type="scientific">Bradyrhizobium valentinum</name>
    <dbReference type="NCBI Taxonomy" id="1518501"/>
    <lineage>
        <taxon>Bacteria</taxon>
        <taxon>Pseudomonadati</taxon>
        <taxon>Pseudomonadota</taxon>
        <taxon>Alphaproteobacteria</taxon>
        <taxon>Hyphomicrobiales</taxon>
        <taxon>Nitrobacteraceae</taxon>
        <taxon>Bradyrhizobium</taxon>
    </lineage>
</organism>
<protein>
    <submittedName>
        <fullName evidence="2">Uncharacterized protein</fullName>
    </submittedName>
</protein>
<dbReference type="STRING" id="1518501.CQ10_33445"/>
<proteinExistence type="predicted"/>
<evidence type="ECO:0000313" key="3">
    <source>
        <dbReference type="Proteomes" id="UP000051913"/>
    </source>
</evidence>
<comment type="caution">
    <text evidence="2">The sequence shown here is derived from an EMBL/GenBank/DDBJ whole genome shotgun (WGS) entry which is preliminary data.</text>
</comment>
<reference evidence="2 3" key="1">
    <citation type="submission" date="2014-03" db="EMBL/GenBank/DDBJ databases">
        <title>Bradyrhizobium valentinum sp. nov., isolated from effective nodules of Lupinus mariae-josephae, a lupine endemic of basic-lime soils in Eastern Spain.</title>
        <authorList>
            <person name="Duran D."/>
            <person name="Rey L."/>
            <person name="Navarro A."/>
            <person name="Busquets A."/>
            <person name="Imperial J."/>
            <person name="Ruiz-Argueso T."/>
        </authorList>
    </citation>
    <scope>NUCLEOTIDE SEQUENCE [LARGE SCALE GENOMIC DNA]</scope>
    <source>
        <strain evidence="2 3">LmjM3</strain>
    </source>
</reference>
<gene>
    <name evidence="2" type="ORF">CP49_11405</name>
</gene>
<dbReference type="EMBL" id="LLXX01000173">
    <property type="protein sequence ID" value="KRQ99203.1"/>
    <property type="molecule type" value="Genomic_DNA"/>
</dbReference>
<keyword evidence="3" id="KW-1185">Reference proteome</keyword>
<dbReference type="Proteomes" id="UP000051913">
    <property type="component" value="Unassembled WGS sequence"/>
</dbReference>
<evidence type="ECO:0000313" key="2">
    <source>
        <dbReference type="EMBL" id="KRQ99203.1"/>
    </source>
</evidence>